<evidence type="ECO:0000259" key="3">
    <source>
        <dbReference type="PROSITE" id="PS50006"/>
    </source>
</evidence>
<name>A0A5C2SQF9_9APHY</name>
<feature type="region of interest" description="Disordered" evidence="2">
    <location>
        <begin position="257"/>
        <end position="307"/>
    </location>
</feature>
<accession>A0A5C2SQF9</accession>
<feature type="region of interest" description="Disordered" evidence="2">
    <location>
        <begin position="640"/>
        <end position="807"/>
    </location>
</feature>
<protein>
    <recommendedName>
        <fullName evidence="3">FHA domain-containing protein</fullName>
    </recommendedName>
</protein>
<feature type="compositionally biased region" description="Pro residues" evidence="2">
    <location>
        <begin position="458"/>
        <end position="467"/>
    </location>
</feature>
<dbReference type="EMBL" id="ML122252">
    <property type="protein sequence ID" value="RPD65347.1"/>
    <property type="molecule type" value="Genomic_DNA"/>
</dbReference>
<dbReference type="InterPro" id="IPR000253">
    <property type="entry name" value="FHA_dom"/>
</dbReference>
<feature type="compositionally biased region" description="Pro residues" evidence="2">
    <location>
        <begin position="266"/>
        <end position="279"/>
    </location>
</feature>
<reference evidence="4" key="1">
    <citation type="journal article" date="2018" name="Genome Biol. Evol.">
        <title>Genomics and development of Lentinus tigrinus, a white-rot wood-decaying mushroom with dimorphic fruiting bodies.</title>
        <authorList>
            <person name="Wu B."/>
            <person name="Xu Z."/>
            <person name="Knudson A."/>
            <person name="Carlson A."/>
            <person name="Chen N."/>
            <person name="Kovaka S."/>
            <person name="LaButti K."/>
            <person name="Lipzen A."/>
            <person name="Pennachio C."/>
            <person name="Riley R."/>
            <person name="Schakwitz W."/>
            <person name="Umezawa K."/>
            <person name="Ohm R.A."/>
            <person name="Grigoriev I.V."/>
            <person name="Nagy L.G."/>
            <person name="Gibbons J."/>
            <person name="Hibbett D."/>
        </authorList>
    </citation>
    <scope>NUCLEOTIDE SEQUENCE [LARGE SCALE GENOMIC DNA]</scope>
    <source>
        <strain evidence="4">ALCF2SS1-6</strain>
    </source>
</reference>
<dbReference type="InterPro" id="IPR008984">
    <property type="entry name" value="SMAD_FHA_dom_sf"/>
</dbReference>
<feature type="compositionally biased region" description="Basic residues" evidence="2">
    <location>
        <begin position="669"/>
        <end position="685"/>
    </location>
</feature>
<dbReference type="PROSITE" id="PS50006">
    <property type="entry name" value="FHA_DOMAIN"/>
    <property type="match status" value="1"/>
</dbReference>
<sequence length="840" mass="91625">MPAPFASPHVPVPLPALYLYPLNDSFVPKHISLVNNQRVKVGRQTNAKTVPAERNGYFDSKVLSRQHAEVWEENGKIFIKDVKSSNGTFINGERLSPEGLESEPYELKTDDIVEFGIDIVGEDNKTIVHHKVAARVVCVFTELDAQAAQRAEAQAQQQGAQGYINAMPNQPGSGNSAFNFVGNGQGSSNGAAGPQRRPTLQSQGLVGMGGMGGNVRVPGKSGLTFDHILSRLQGELQKSRETGAELHSLSSGLAEIHDTLGGNLPPNLPPYPSALPPVMPAQAARAAEESQQRAAQPEPSSGVAELQAQLQETQRSLADHVEKVRTLETILAEHDAIKREVGSLRDAMEERKREIELFRITSSRRSHDQHDDDNDFTSDDDDARSVSTIVPHELERVEEEDEEQVAAEEEEERRRRREELGRPRTPEPTGMGLSEDDEEQEQDAQFRKPAVTDLRPRSPSPPPPAPAVVPDEFTDRLNALAKQLEMALELSRTLEAQHASAQSTISVLEAKVASLENLVQETQTQVQSQAEVTEQLMHASEAARSAPAEPSVPAAAVEEARKQERESLTAMFSEWKKNVEGRWSSVHEDFVEERERLRRAKEEWETRMRAAEDTVSNAAAKVETGLISLASFQAQHQHGLMNGNAKPHTSGGLVTPPSPRSLSAESTRPRRQRKRVSPSRGRTRSRSISPAQTDDIPENVSSHDAEGSEASFSGPRRRSPWSVDDSSDSEGLHPSDRERGDAPEGSSKMPFPITPESSVVNQPISTSKVAPAATADARAHAQQSPKAPVSSTATFPPPAPPNTDVAFQHPYHTASAAIGITVLTVATLAVMWRVKPEVTV</sequence>
<dbReference type="Gene3D" id="2.60.200.20">
    <property type="match status" value="1"/>
</dbReference>
<proteinExistence type="predicted"/>
<dbReference type="CDD" id="cd22679">
    <property type="entry name" value="FHA_SLMAP"/>
    <property type="match status" value="1"/>
</dbReference>
<feature type="coiled-coil region" evidence="1">
    <location>
        <begin position="587"/>
        <end position="621"/>
    </location>
</feature>
<feature type="compositionally biased region" description="Basic and acidic residues" evidence="2">
    <location>
        <begin position="730"/>
        <end position="742"/>
    </location>
</feature>
<dbReference type="Proteomes" id="UP000313359">
    <property type="component" value="Unassembled WGS sequence"/>
</dbReference>
<dbReference type="SUPFAM" id="SSF49879">
    <property type="entry name" value="SMAD/FHA domain"/>
    <property type="match status" value="1"/>
</dbReference>
<gene>
    <name evidence="4" type="ORF">L227DRAFT_494127</name>
</gene>
<feature type="region of interest" description="Disordered" evidence="2">
    <location>
        <begin position="540"/>
        <end position="562"/>
    </location>
</feature>
<keyword evidence="1" id="KW-0175">Coiled coil</keyword>
<dbReference type="GO" id="GO:0005737">
    <property type="term" value="C:cytoplasm"/>
    <property type="evidence" value="ECO:0007669"/>
    <property type="project" value="TreeGrafter"/>
</dbReference>
<dbReference type="OrthoDB" id="687730at2759"/>
<feature type="compositionally biased region" description="Acidic residues" evidence="2">
    <location>
        <begin position="396"/>
        <end position="411"/>
    </location>
</feature>
<dbReference type="PANTHER" id="PTHR15715">
    <property type="entry name" value="CENTROSOMAL PROTEIN OF 170 KDA"/>
    <property type="match status" value="1"/>
</dbReference>
<dbReference type="STRING" id="1328759.A0A5C2SQF9"/>
<evidence type="ECO:0000313" key="5">
    <source>
        <dbReference type="Proteomes" id="UP000313359"/>
    </source>
</evidence>
<dbReference type="AlphaFoldDB" id="A0A5C2SQF9"/>
<dbReference type="SMART" id="SM00240">
    <property type="entry name" value="FHA"/>
    <property type="match status" value="1"/>
</dbReference>
<feature type="compositionally biased region" description="Polar residues" evidence="2">
    <location>
        <begin position="755"/>
        <end position="768"/>
    </location>
</feature>
<feature type="compositionally biased region" description="Low complexity" evidence="2">
    <location>
        <begin position="540"/>
        <end position="557"/>
    </location>
</feature>
<organism evidence="4 5">
    <name type="scientific">Lentinus tigrinus ALCF2SS1-6</name>
    <dbReference type="NCBI Taxonomy" id="1328759"/>
    <lineage>
        <taxon>Eukaryota</taxon>
        <taxon>Fungi</taxon>
        <taxon>Dikarya</taxon>
        <taxon>Basidiomycota</taxon>
        <taxon>Agaricomycotina</taxon>
        <taxon>Agaricomycetes</taxon>
        <taxon>Polyporales</taxon>
        <taxon>Polyporaceae</taxon>
        <taxon>Lentinus</taxon>
    </lineage>
</organism>
<dbReference type="Pfam" id="PF00498">
    <property type="entry name" value="FHA"/>
    <property type="match status" value="1"/>
</dbReference>
<feature type="compositionally biased region" description="Acidic residues" evidence="2">
    <location>
        <begin position="371"/>
        <end position="382"/>
    </location>
</feature>
<feature type="region of interest" description="Disordered" evidence="2">
    <location>
        <begin position="363"/>
        <end position="471"/>
    </location>
</feature>
<feature type="domain" description="FHA" evidence="3">
    <location>
        <begin position="39"/>
        <end position="95"/>
    </location>
</feature>
<evidence type="ECO:0000313" key="4">
    <source>
        <dbReference type="EMBL" id="RPD65347.1"/>
    </source>
</evidence>
<evidence type="ECO:0000256" key="2">
    <source>
        <dbReference type="SAM" id="MobiDB-lite"/>
    </source>
</evidence>
<feature type="coiled-coil region" evidence="1">
    <location>
        <begin position="477"/>
        <end position="525"/>
    </location>
</feature>
<keyword evidence="5" id="KW-1185">Reference proteome</keyword>
<dbReference type="InterPro" id="IPR051176">
    <property type="entry name" value="Cent_Immune-Sig_Mod"/>
</dbReference>
<evidence type="ECO:0000256" key="1">
    <source>
        <dbReference type="SAM" id="Coils"/>
    </source>
</evidence>
<dbReference type="PANTHER" id="PTHR15715:SF37">
    <property type="entry name" value="LD47843P"/>
    <property type="match status" value="1"/>
</dbReference>